<keyword evidence="7" id="KW-0256">Endoplasmic reticulum</keyword>
<evidence type="ECO:0000256" key="10">
    <source>
        <dbReference type="ARBA" id="ARBA00023004"/>
    </source>
</evidence>
<dbReference type="GO" id="GO:0016705">
    <property type="term" value="F:oxidoreductase activity, acting on paired donors, with incorporation or reduction of molecular oxygen"/>
    <property type="evidence" value="ECO:0007669"/>
    <property type="project" value="InterPro"/>
</dbReference>
<accession>A0AAV8YGC5</accession>
<reference evidence="14" key="1">
    <citation type="journal article" date="2023" name="Insect Mol. Biol.">
        <title>Genome sequencing provides insights into the evolution of gene families encoding plant cell wall-degrading enzymes in longhorned beetles.</title>
        <authorList>
            <person name="Shin N.R."/>
            <person name="Okamura Y."/>
            <person name="Kirsch R."/>
            <person name="Pauchet Y."/>
        </authorList>
    </citation>
    <scope>NUCLEOTIDE SEQUENCE</scope>
    <source>
        <strain evidence="14">AMC_N1</strain>
    </source>
</reference>
<gene>
    <name evidence="14" type="ORF">NQ318_007372</name>
</gene>
<keyword evidence="6 13" id="KW-0479">Metal-binding</keyword>
<evidence type="ECO:0000256" key="8">
    <source>
        <dbReference type="ARBA" id="ARBA00022848"/>
    </source>
</evidence>
<organism evidence="14 15">
    <name type="scientific">Aromia moschata</name>
    <dbReference type="NCBI Taxonomy" id="1265417"/>
    <lineage>
        <taxon>Eukaryota</taxon>
        <taxon>Metazoa</taxon>
        <taxon>Ecdysozoa</taxon>
        <taxon>Arthropoda</taxon>
        <taxon>Hexapoda</taxon>
        <taxon>Insecta</taxon>
        <taxon>Pterygota</taxon>
        <taxon>Neoptera</taxon>
        <taxon>Endopterygota</taxon>
        <taxon>Coleoptera</taxon>
        <taxon>Polyphaga</taxon>
        <taxon>Cucujiformia</taxon>
        <taxon>Chrysomeloidea</taxon>
        <taxon>Cerambycidae</taxon>
        <taxon>Cerambycinae</taxon>
        <taxon>Callichromatini</taxon>
        <taxon>Aromia</taxon>
    </lineage>
</organism>
<dbReference type="EMBL" id="JAPWTK010000114">
    <property type="protein sequence ID" value="KAJ8949610.1"/>
    <property type="molecule type" value="Genomic_DNA"/>
</dbReference>
<dbReference type="GO" id="GO:0004497">
    <property type="term" value="F:monooxygenase activity"/>
    <property type="evidence" value="ECO:0007669"/>
    <property type="project" value="UniProtKB-KW"/>
</dbReference>
<protein>
    <recommendedName>
        <fullName evidence="16">Cytochrome P450</fullName>
    </recommendedName>
</protein>
<keyword evidence="15" id="KW-1185">Reference proteome</keyword>
<comment type="caution">
    <text evidence="14">The sequence shown here is derived from an EMBL/GenBank/DDBJ whole genome shotgun (WGS) entry which is preliminary data.</text>
</comment>
<evidence type="ECO:0000256" key="1">
    <source>
        <dbReference type="ARBA" id="ARBA00001971"/>
    </source>
</evidence>
<evidence type="ECO:0000256" key="12">
    <source>
        <dbReference type="ARBA" id="ARBA00023136"/>
    </source>
</evidence>
<evidence type="ECO:0000313" key="15">
    <source>
        <dbReference type="Proteomes" id="UP001162162"/>
    </source>
</evidence>
<name>A0AAV8YGC5_9CUCU</name>
<dbReference type="Proteomes" id="UP001162162">
    <property type="component" value="Unassembled WGS sequence"/>
</dbReference>
<evidence type="ECO:0000256" key="13">
    <source>
        <dbReference type="PIRSR" id="PIRSR602401-1"/>
    </source>
</evidence>
<dbReference type="Gene3D" id="1.10.630.10">
    <property type="entry name" value="Cytochrome P450"/>
    <property type="match status" value="1"/>
</dbReference>
<dbReference type="InterPro" id="IPR036396">
    <property type="entry name" value="Cyt_P450_sf"/>
</dbReference>
<dbReference type="GO" id="GO:0005506">
    <property type="term" value="F:iron ion binding"/>
    <property type="evidence" value="ECO:0007669"/>
    <property type="project" value="InterPro"/>
</dbReference>
<dbReference type="InterPro" id="IPR002401">
    <property type="entry name" value="Cyt_P450_E_grp-I"/>
</dbReference>
<dbReference type="PANTHER" id="PTHR24292">
    <property type="entry name" value="CYTOCHROME P450"/>
    <property type="match status" value="1"/>
</dbReference>
<comment type="subcellular location">
    <subcellularLocation>
        <location evidence="3">Endoplasmic reticulum membrane</location>
        <topology evidence="3">Peripheral membrane protein</topology>
    </subcellularLocation>
    <subcellularLocation>
        <location evidence="2">Microsome membrane</location>
        <topology evidence="2">Peripheral membrane protein</topology>
    </subcellularLocation>
</comment>
<evidence type="ECO:0000256" key="3">
    <source>
        <dbReference type="ARBA" id="ARBA00004406"/>
    </source>
</evidence>
<dbReference type="Pfam" id="PF00067">
    <property type="entry name" value="p450"/>
    <property type="match status" value="1"/>
</dbReference>
<dbReference type="AlphaFoldDB" id="A0AAV8YGC5"/>
<proteinExistence type="inferred from homology"/>
<evidence type="ECO:0000256" key="7">
    <source>
        <dbReference type="ARBA" id="ARBA00022824"/>
    </source>
</evidence>
<feature type="non-terminal residue" evidence="14">
    <location>
        <position position="211"/>
    </location>
</feature>
<evidence type="ECO:0000256" key="11">
    <source>
        <dbReference type="ARBA" id="ARBA00023033"/>
    </source>
</evidence>
<keyword evidence="10 13" id="KW-0408">Iron</keyword>
<keyword evidence="11" id="KW-0503">Monooxygenase</keyword>
<evidence type="ECO:0000256" key="5">
    <source>
        <dbReference type="ARBA" id="ARBA00022617"/>
    </source>
</evidence>
<sequence length="211" mass="24788">MHPDNVQNFFRTLIKDAIDHRQKNNIVRPDYIQHLLDVRTGTLQSEEPTELTCDDITAQALDFFYGGFYSTTNLMVFCIYELAVNPLVQQRLRREIDETFMENDGMINYNTLIRMKYFDTVISETLRKWPTTWLDRKSRKPIVIAPEKDGEKNIELESGSICWIPAFAIHRDPKYWPDPEKFNPERFSEENRSKIKSHTFLSFGAGGRNCI</sequence>
<keyword evidence="12" id="KW-0472">Membrane</keyword>
<evidence type="ECO:0000256" key="4">
    <source>
        <dbReference type="ARBA" id="ARBA00010617"/>
    </source>
</evidence>
<keyword evidence="9" id="KW-0560">Oxidoreductase</keyword>
<evidence type="ECO:0000313" key="14">
    <source>
        <dbReference type="EMBL" id="KAJ8949610.1"/>
    </source>
</evidence>
<comment type="similarity">
    <text evidence="4">Belongs to the cytochrome P450 family.</text>
</comment>
<dbReference type="PANTHER" id="PTHR24292:SF54">
    <property type="entry name" value="CYP9F3-RELATED"/>
    <property type="match status" value="1"/>
</dbReference>
<dbReference type="GO" id="GO:0020037">
    <property type="term" value="F:heme binding"/>
    <property type="evidence" value="ECO:0007669"/>
    <property type="project" value="InterPro"/>
</dbReference>
<evidence type="ECO:0008006" key="16">
    <source>
        <dbReference type="Google" id="ProtNLM"/>
    </source>
</evidence>
<evidence type="ECO:0000256" key="6">
    <source>
        <dbReference type="ARBA" id="ARBA00022723"/>
    </source>
</evidence>
<evidence type="ECO:0000256" key="2">
    <source>
        <dbReference type="ARBA" id="ARBA00004174"/>
    </source>
</evidence>
<keyword evidence="5 13" id="KW-0349">Heme</keyword>
<dbReference type="GO" id="GO:0005789">
    <property type="term" value="C:endoplasmic reticulum membrane"/>
    <property type="evidence" value="ECO:0007669"/>
    <property type="project" value="UniProtKB-SubCell"/>
</dbReference>
<dbReference type="PRINTS" id="PR00463">
    <property type="entry name" value="EP450I"/>
</dbReference>
<evidence type="ECO:0000256" key="9">
    <source>
        <dbReference type="ARBA" id="ARBA00023002"/>
    </source>
</evidence>
<keyword evidence="8" id="KW-0492">Microsome</keyword>
<dbReference type="InterPro" id="IPR050476">
    <property type="entry name" value="Insect_CytP450_Detox"/>
</dbReference>
<feature type="binding site" description="axial binding residue" evidence="13">
    <location>
        <position position="210"/>
    </location>
    <ligand>
        <name>heme</name>
        <dbReference type="ChEBI" id="CHEBI:30413"/>
    </ligand>
    <ligandPart>
        <name>Fe</name>
        <dbReference type="ChEBI" id="CHEBI:18248"/>
    </ligandPart>
</feature>
<dbReference type="InterPro" id="IPR001128">
    <property type="entry name" value="Cyt_P450"/>
</dbReference>
<comment type="cofactor">
    <cofactor evidence="1 13">
        <name>heme</name>
        <dbReference type="ChEBI" id="CHEBI:30413"/>
    </cofactor>
</comment>
<dbReference type="SUPFAM" id="SSF48264">
    <property type="entry name" value="Cytochrome P450"/>
    <property type="match status" value="1"/>
</dbReference>